<gene>
    <name evidence="1" type="ORF">WMSIL1_LOCUS14239</name>
</gene>
<keyword evidence="2" id="KW-1185">Reference proteome</keyword>
<evidence type="ECO:0000313" key="1">
    <source>
        <dbReference type="EMBL" id="VUZ56651.1"/>
    </source>
</evidence>
<feature type="non-terminal residue" evidence="1">
    <location>
        <position position="1"/>
    </location>
</feature>
<name>A0A564ZAY0_HYMDI</name>
<organism evidence="1 2">
    <name type="scientific">Hymenolepis diminuta</name>
    <name type="common">Rat tapeworm</name>
    <dbReference type="NCBI Taxonomy" id="6216"/>
    <lineage>
        <taxon>Eukaryota</taxon>
        <taxon>Metazoa</taxon>
        <taxon>Spiralia</taxon>
        <taxon>Lophotrochozoa</taxon>
        <taxon>Platyhelminthes</taxon>
        <taxon>Cestoda</taxon>
        <taxon>Eucestoda</taxon>
        <taxon>Cyclophyllidea</taxon>
        <taxon>Hymenolepididae</taxon>
        <taxon>Hymenolepis</taxon>
    </lineage>
</organism>
<accession>A0A564ZAY0</accession>
<protein>
    <submittedName>
        <fullName evidence="1">Uncharacterized protein</fullName>
    </submittedName>
</protein>
<dbReference type="AlphaFoldDB" id="A0A564ZAY0"/>
<reference evidence="1 2" key="1">
    <citation type="submission" date="2019-07" db="EMBL/GenBank/DDBJ databases">
        <authorList>
            <person name="Jastrzebski P J."/>
            <person name="Paukszto L."/>
            <person name="Jastrzebski P J."/>
        </authorList>
    </citation>
    <scope>NUCLEOTIDE SEQUENCE [LARGE SCALE GENOMIC DNA]</scope>
    <source>
        <strain evidence="1 2">WMS-il1</strain>
    </source>
</reference>
<dbReference type="Proteomes" id="UP000321570">
    <property type="component" value="Unassembled WGS sequence"/>
</dbReference>
<sequence length="65" mass="7368">PTGTERTDSKIVLVTSKDGAFDVGWEENLDETEMLDVNHGSYFAQNGTLAFRNNKAGIEHFFFWI</sequence>
<evidence type="ECO:0000313" key="2">
    <source>
        <dbReference type="Proteomes" id="UP000321570"/>
    </source>
</evidence>
<dbReference type="EMBL" id="CABIJS010000707">
    <property type="protein sequence ID" value="VUZ56651.1"/>
    <property type="molecule type" value="Genomic_DNA"/>
</dbReference>
<proteinExistence type="predicted"/>